<gene>
    <name evidence="2" type="ORF">O1V66_09050</name>
</gene>
<dbReference type="RefSeq" id="WP_045046718.1">
    <property type="nucleotide sequence ID" value="NZ_CP114058.1"/>
</dbReference>
<dbReference type="EMBL" id="CP114058">
    <property type="protein sequence ID" value="WAT02664.1"/>
    <property type="molecule type" value="Genomic_DNA"/>
</dbReference>
<keyword evidence="1" id="KW-0175">Coiled coil</keyword>
<sequence length="393" mass="43694">MMTLNALTVLQPQLSTQSAGVDYKAKKPLANDKQSSATQNTLQSAIVISPDKDAKPLSDLPKLKEAKEVSRSTYGLVLTELIYLLKKIDQDALKMSADGMVASKLSVDRKAASIRQEGVLNCASQVTGAVVQMGVSFYSFAGATKNLRKQNALDKEGVAPNKAKIDNLKNKKIEDVDKVGKDYQSKLDRLNAKHNEVNQQTLKAIEKNNNDIANLERNTRKIDDPDITKVDLKNHDLLELKRMDRKYLNREHKENLAFQRAARDSIQSAKNDDINRISNKYDNEMNELLSDTSPIDNQKAYNDAGNKAEQFRMMSHLSHPIGSIFSSSIAVAAMNERAAATLAELEASVDNKTTDNNRERSNSYKSTAIELLNSIKNILQDRTNAAGEIIRRC</sequence>
<keyword evidence="3" id="KW-1185">Reference proteome</keyword>
<evidence type="ECO:0000313" key="3">
    <source>
        <dbReference type="Proteomes" id="UP001164712"/>
    </source>
</evidence>
<proteinExistence type="predicted"/>
<name>A0ABY7HUE6_9GAMM</name>
<reference evidence="2" key="1">
    <citation type="submission" date="2022-12" db="EMBL/GenBank/DDBJ databases">
        <title>Complete genome sequence of an Australian strain of Rouxiella badensis DAR84756 and resolution of the R. badensis DSM100043 and R. chamberiensis DSM28324 genomes.</title>
        <authorList>
            <person name="Paul S."/>
            <person name="Anderson P.J."/>
            <person name="Maynard G."/>
            <person name="Dyall-Smith M."/>
            <person name="Kudinha T."/>
        </authorList>
    </citation>
    <scope>NUCLEOTIDE SEQUENCE</scope>
    <source>
        <strain evidence="2">DSM 28324</strain>
    </source>
</reference>
<evidence type="ECO:0000256" key="1">
    <source>
        <dbReference type="SAM" id="Coils"/>
    </source>
</evidence>
<organism evidence="2 3">
    <name type="scientific">Rouxiella chamberiensis</name>
    <dbReference type="NCBI Taxonomy" id="1513468"/>
    <lineage>
        <taxon>Bacteria</taxon>
        <taxon>Pseudomonadati</taxon>
        <taxon>Pseudomonadota</taxon>
        <taxon>Gammaproteobacteria</taxon>
        <taxon>Enterobacterales</taxon>
        <taxon>Yersiniaceae</taxon>
        <taxon>Rouxiella</taxon>
    </lineage>
</organism>
<feature type="coiled-coil region" evidence="1">
    <location>
        <begin position="335"/>
        <end position="362"/>
    </location>
</feature>
<protein>
    <submittedName>
        <fullName evidence="2">Uncharacterized protein</fullName>
    </submittedName>
</protein>
<dbReference type="Proteomes" id="UP001164712">
    <property type="component" value="Chromosome"/>
</dbReference>
<feature type="coiled-coil region" evidence="1">
    <location>
        <begin position="180"/>
        <end position="218"/>
    </location>
</feature>
<evidence type="ECO:0000313" key="2">
    <source>
        <dbReference type="EMBL" id="WAT02664.1"/>
    </source>
</evidence>
<accession>A0ABY7HUE6</accession>